<evidence type="ECO:0000256" key="5">
    <source>
        <dbReference type="ARBA" id="ARBA00023014"/>
    </source>
</evidence>
<evidence type="ECO:0000313" key="8">
    <source>
        <dbReference type="EMBL" id="HHE31683.1"/>
    </source>
</evidence>
<evidence type="ECO:0000256" key="1">
    <source>
        <dbReference type="ARBA" id="ARBA00001966"/>
    </source>
</evidence>
<dbReference type="SFLD" id="SFLDS00029">
    <property type="entry name" value="Radical_SAM"/>
    <property type="match status" value="1"/>
</dbReference>
<keyword evidence="5" id="KW-0411">Iron-sulfur</keyword>
<dbReference type="CDD" id="cd01335">
    <property type="entry name" value="Radical_SAM"/>
    <property type="match status" value="1"/>
</dbReference>
<dbReference type="Proteomes" id="UP000886058">
    <property type="component" value="Unassembled WGS sequence"/>
</dbReference>
<dbReference type="Gene3D" id="3.40.50.280">
    <property type="entry name" value="Cobalamin-binding domain"/>
    <property type="match status" value="1"/>
</dbReference>
<protein>
    <submittedName>
        <fullName evidence="8">Radical SAM protein</fullName>
    </submittedName>
</protein>
<keyword evidence="4" id="KW-0408">Iron</keyword>
<dbReference type="SMART" id="SM00729">
    <property type="entry name" value="Elp3"/>
    <property type="match status" value="1"/>
</dbReference>
<dbReference type="PROSITE" id="PS51918">
    <property type="entry name" value="RADICAL_SAM"/>
    <property type="match status" value="1"/>
</dbReference>
<keyword evidence="3" id="KW-0479">Metal-binding</keyword>
<evidence type="ECO:0000256" key="2">
    <source>
        <dbReference type="ARBA" id="ARBA00022691"/>
    </source>
</evidence>
<dbReference type="Pfam" id="PF04055">
    <property type="entry name" value="Radical_SAM"/>
    <property type="match status" value="1"/>
</dbReference>
<dbReference type="SUPFAM" id="SSF102114">
    <property type="entry name" value="Radical SAM enzymes"/>
    <property type="match status" value="1"/>
</dbReference>
<dbReference type="InterPro" id="IPR007197">
    <property type="entry name" value="rSAM"/>
</dbReference>
<comment type="cofactor">
    <cofactor evidence="1">
        <name>[4Fe-4S] cluster</name>
        <dbReference type="ChEBI" id="CHEBI:49883"/>
    </cofactor>
</comment>
<dbReference type="GO" id="GO:0046872">
    <property type="term" value="F:metal ion binding"/>
    <property type="evidence" value="ECO:0007669"/>
    <property type="project" value="UniProtKB-KW"/>
</dbReference>
<feature type="domain" description="Radical SAM core" evidence="7">
    <location>
        <begin position="289"/>
        <end position="521"/>
    </location>
</feature>
<reference evidence="8" key="1">
    <citation type="journal article" date="2020" name="mSystems">
        <title>Genome- and Community-Level Interaction Insights into Carbon Utilization and Element Cycling Functions of Hydrothermarchaeota in Hydrothermal Sediment.</title>
        <authorList>
            <person name="Zhou Z."/>
            <person name="Liu Y."/>
            <person name="Xu W."/>
            <person name="Pan J."/>
            <person name="Luo Z.H."/>
            <person name="Li M."/>
        </authorList>
    </citation>
    <scope>NUCLEOTIDE SEQUENCE [LARGE SCALE GENOMIC DNA]</scope>
    <source>
        <strain evidence="8">HyVt-633</strain>
    </source>
</reference>
<dbReference type="InterPro" id="IPR058240">
    <property type="entry name" value="rSAM_sf"/>
</dbReference>
<dbReference type="CDD" id="cd02068">
    <property type="entry name" value="radical_SAM_B12_BD"/>
    <property type="match status" value="1"/>
</dbReference>
<dbReference type="InterPro" id="IPR006158">
    <property type="entry name" value="Cobalamin-bd"/>
</dbReference>
<dbReference type="GO" id="GO:0003824">
    <property type="term" value="F:catalytic activity"/>
    <property type="evidence" value="ECO:0007669"/>
    <property type="project" value="InterPro"/>
</dbReference>
<evidence type="ECO:0000256" key="4">
    <source>
        <dbReference type="ARBA" id="ARBA00023004"/>
    </source>
</evidence>
<dbReference type="PANTHER" id="PTHR43409">
    <property type="entry name" value="ANAEROBIC MAGNESIUM-PROTOPORPHYRIN IX MONOMETHYL ESTER CYCLASE-RELATED"/>
    <property type="match status" value="1"/>
</dbReference>
<evidence type="ECO:0000259" key="7">
    <source>
        <dbReference type="PROSITE" id="PS51918"/>
    </source>
</evidence>
<sequence length="571" mass="66703">MEGVRTPRTVPHHRPTSGRLLRNLPGTHSLLWLPGCGVCNLGFPDRSRSRLLQIFRRRTIQRSTRRRKVKVAFVAPPVPAVPLSQMQRLYYFYLFASRAFTVFRHLTEQDFYRFWMLEPVHLGLLQLISYLEQYDIECSFFGPISPEGENIDREAVLLRKILDRADEFDAIGFSSITASYKTAARMAERIRQEHPDIPLILGGNHAWVRYEEVLRESVFDILVHKEGEQTTLELLWAIERKTPLHDIAGISFIQNGRIVKTPDRPRIDRSQLPLIGYEHIEDNFTKKELGGNDRLSIPISRVTPLTGCTNDCVWCADFWKPKVTGQSQKHFREEITYLMERRNSRFFYLGTHDFLHRLDHAMQIAEKIGSLKPEMHWEAQTRANPAATREHFRKLRQADCRCLHVGVESANQELLRIMGKNIRIPEVMRMLEYAREEGIETHTYWLIGSPLETYKTARQTIETMCNWLRSGLSSTAEINMLVGYPGTRFYENRQRYDITWVDPDYSNYDGRNQPTFETTHLTKRDFEYLFHRAMDEYCSVLADTIGSKEQVTEKLGDRFPNFDPAFMEAAF</sequence>
<accession>A0A7C5HH22</accession>
<dbReference type="InterPro" id="IPR013785">
    <property type="entry name" value="Aldolase_TIM"/>
</dbReference>
<gene>
    <name evidence="8" type="ORF">ENL07_03380</name>
</gene>
<dbReference type="Gene3D" id="3.20.20.70">
    <property type="entry name" value="Aldolase class I"/>
    <property type="match status" value="1"/>
</dbReference>
<dbReference type="GO" id="GO:0031419">
    <property type="term" value="F:cobalamin binding"/>
    <property type="evidence" value="ECO:0007669"/>
    <property type="project" value="InterPro"/>
</dbReference>
<evidence type="ECO:0000259" key="6">
    <source>
        <dbReference type="PROSITE" id="PS51332"/>
    </source>
</evidence>
<proteinExistence type="predicted"/>
<dbReference type="InterPro" id="IPR051198">
    <property type="entry name" value="BchE-like"/>
</dbReference>
<dbReference type="InterPro" id="IPR006638">
    <property type="entry name" value="Elp3/MiaA/NifB-like_rSAM"/>
</dbReference>
<dbReference type="GO" id="GO:0051536">
    <property type="term" value="F:iron-sulfur cluster binding"/>
    <property type="evidence" value="ECO:0007669"/>
    <property type="project" value="UniProtKB-KW"/>
</dbReference>
<dbReference type="SFLD" id="SFLDG01082">
    <property type="entry name" value="B12-binding_domain_containing"/>
    <property type="match status" value="1"/>
</dbReference>
<evidence type="ECO:0000256" key="3">
    <source>
        <dbReference type="ARBA" id="ARBA00022723"/>
    </source>
</evidence>
<feature type="domain" description="B12-binding" evidence="6">
    <location>
        <begin position="99"/>
        <end position="245"/>
    </location>
</feature>
<dbReference type="PANTHER" id="PTHR43409:SF7">
    <property type="entry name" value="BLL1977 PROTEIN"/>
    <property type="match status" value="1"/>
</dbReference>
<keyword evidence="2" id="KW-0949">S-adenosyl-L-methionine</keyword>
<organism evidence="8">
    <name type="scientific">Chlorobaculum parvum</name>
    <dbReference type="NCBI Taxonomy" id="274539"/>
    <lineage>
        <taxon>Bacteria</taxon>
        <taxon>Pseudomonadati</taxon>
        <taxon>Chlorobiota</taxon>
        <taxon>Chlorobiia</taxon>
        <taxon>Chlorobiales</taxon>
        <taxon>Chlorobiaceae</taxon>
        <taxon>Chlorobaculum</taxon>
    </lineage>
</organism>
<dbReference type="Pfam" id="PF02310">
    <property type="entry name" value="B12-binding"/>
    <property type="match status" value="1"/>
</dbReference>
<name>A0A7C5HH22_9CHLB</name>
<comment type="caution">
    <text evidence="8">The sequence shown here is derived from an EMBL/GenBank/DDBJ whole genome shotgun (WGS) entry which is preliminary data.</text>
</comment>
<dbReference type="EMBL" id="DRSQ01000070">
    <property type="protein sequence ID" value="HHE31683.1"/>
    <property type="molecule type" value="Genomic_DNA"/>
</dbReference>
<dbReference type="PROSITE" id="PS51332">
    <property type="entry name" value="B12_BINDING"/>
    <property type="match status" value="1"/>
</dbReference>
<dbReference type="AlphaFoldDB" id="A0A7C5HH22"/>